<dbReference type="PANTHER" id="PTHR10983">
    <property type="entry name" value="1-ACYLGLYCEROL-3-PHOSPHATE ACYLTRANSFERASE-RELATED"/>
    <property type="match status" value="1"/>
</dbReference>
<evidence type="ECO:0000259" key="1">
    <source>
        <dbReference type="SMART" id="SM00563"/>
    </source>
</evidence>
<reference evidence="2 3" key="1">
    <citation type="submission" date="2024-11" db="EMBL/GenBank/DDBJ databases">
        <title>First Report of Moraxella oculi in Brazil in an Infectious Bovine Keratoconjunctivitis Outbreak.</title>
        <authorList>
            <person name="Carvalho C.V."/>
            <person name="Domingues R."/>
            <person name="Coutinho C."/>
            <person name="Honorio N.T.B.S."/>
            <person name="Faza D.R.L.R."/>
            <person name="Carvalho W.A."/>
            <person name="Machado A.B.F."/>
            <person name="Martins M.F."/>
            <person name="Gaspar E.B."/>
        </authorList>
    </citation>
    <scope>NUCLEOTIDE SEQUENCE [LARGE SCALE GENOMIC DNA]</scope>
    <source>
        <strain evidence="2 3">2117LE</strain>
    </source>
</reference>
<feature type="domain" description="Phospholipid/glycerol acyltransferase" evidence="1">
    <location>
        <begin position="103"/>
        <end position="245"/>
    </location>
</feature>
<dbReference type="GO" id="GO:0016746">
    <property type="term" value="F:acyltransferase activity"/>
    <property type="evidence" value="ECO:0007669"/>
    <property type="project" value="UniProtKB-KW"/>
</dbReference>
<name>A0ABW8U4R6_9GAMM</name>
<dbReference type="NCBIfam" id="NF010621">
    <property type="entry name" value="PRK14014.1"/>
    <property type="match status" value="1"/>
</dbReference>
<dbReference type="EC" id="2.3.-.-" evidence="2"/>
<dbReference type="Proteomes" id="UP001624684">
    <property type="component" value="Unassembled WGS sequence"/>
</dbReference>
<gene>
    <name evidence="2" type="ORF">ACJHVH_03175</name>
</gene>
<keyword evidence="2" id="KW-0012">Acyltransferase</keyword>
<dbReference type="PANTHER" id="PTHR10983:SF16">
    <property type="entry name" value="LYSOCARDIOLIPIN ACYLTRANSFERASE 1"/>
    <property type="match status" value="1"/>
</dbReference>
<dbReference type="EMBL" id="JBJJXE010000003">
    <property type="protein sequence ID" value="MFL1732001.1"/>
    <property type="molecule type" value="Genomic_DNA"/>
</dbReference>
<accession>A0ABW8U4R6</accession>
<dbReference type="InterPro" id="IPR002123">
    <property type="entry name" value="Plipid/glycerol_acylTrfase"/>
</dbReference>
<dbReference type="Pfam" id="PF01553">
    <property type="entry name" value="Acyltransferase"/>
    <property type="match status" value="1"/>
</dbReference>
<dbReference type="RefSeq" id="WP_249098804.1">
    <property type="nucleotide sequence ID" value="NZ_JAMBAQ010000004.1"/>
</dbReference>
<dbReference type="SUPFAM" id="SSF69593">
    <property type="entry name" value="Glycerol-3-phosphate (1)-acyltransferase"/>
    <property type="match status" value="1"/>
</dbReference>
<comment type="caution">
    <text evidence="2">The sequence shown here is derived from an EMBL/GenBank/DDBJ whole genome shotgun (WGS) entry which is preliminary data.</text>
</comment>
<protein>
    <submittedName>
        <fullName evidence="2">Acyltransferase</fullName>
        <ecNumber evidence="2">2.3.-.-</ecNumber>
    </submittedName>
</protein>
<sequence length="334" mass="37951">MIKTKRKTLPFFQKLHDTTPNLARKLSFVVSTGGIAANSLGLSVPIYAAGLAKVFGKSKVADDAIVSMADYWIRSNNFMIDAILPKKDWRISLPNNLKSDGKYLLICNHQSWVDTSIIQYVSEGILPITRFFAKHELLYIPVVGQAFYFLDFPMMKRHSKEQIAKNPALAHRDIAEARRACELLANKPFVLLNYLEGTRFTPAKHAKQQSPYHHLLKPKAGGLALAISSLGEKIDGILDMTLVYPDGIPEYGDLWQGKLTRLGVDIRHIEPNPSLFDALKNGEYDHNADIKAEFFKWLDDIWLDKDARINEMLADFQHTHHRHHQCNTPHNQKT</sequence>
<keyword evidence="2" id="KW-0808">Transferase</keyword>
<evidence type="ECO:0000313" key="2">
    <source>
        <dbReference type="EMBL" id="MFL1732001.1"/>
    </source>
</evidence>
<evidence type="ECO:0000313" key="3">
    <source>
        <dbReference type="Proteomes" id="UP001624684"/>
    </source>
</evidence>
<keyword evidence="3" id="KW-1185">Reference proteome</keyword>
<proteinExistence type="predicted"/>
<dbReference type="SMART" id="SM00563">
    <property type="entry name" value="PlsC"/>
    <property type="match status" value="1"/>
</dbReference>
<organism evidence="2 3">
    <name type="scientific">Moraxella oculi</name>
    <dbReference type="NCBI Taxonomy" id="2940516"/>
    <lineage>
        <taxon>Bacteria</taxon>
        <taxon>Pseudomonadati</taxon>
        <taxon>Pseudomonadota</taxon>
        <taxon>Gammaproteobacteria</taxon>
        <taxon>Moraxellales</taxon>
        <taxon>Moraxellaceae</taxon>
        <taxon>Moraxella</taxon>
    </lineage>
</organism>
<dbReference type="CDD" id="cd07990">
    <property type="entry name" value="LPLAT_LCLAT1-like"/>
    <property type="match status" value="1"/>
</dbReference>